<reference evidence="1 2" key="1">
    <citation type="submission" date="2023-08" db="EMBL/GenBank/DDBJ databases">
        <title>A Necator americanus chromosomal reference genome.</title>
        <authorList>
            <person name="Ilik V."/>
            <person name="Petrzelkova K.J."/>
            <person name="Pardy F."/>
            <person name="Fuh T."/>
            <person name="Niatou-Singa F.S."/>
            <person name="Gouil Q."/>
            <person name="Baker L."/>
            <person name="Ritchie M.E."/>
            <person name="Jex A.R."/>
            <person name="Gazzola D."/>
            <person name="Li H."/>
            <person name="Toshio Fujiwara R."/>
            <person name="Zhan B."/>
            <person name="Aroian R.V."/>
            <person name="Pafco B."/>
            <person name="Schwarz E.M."/>
        </authorList>
    </citation>
    <scope>NUCLEOTIDE SEQUENCE [LARGE SCALE GENOMIC DNA]</scope>
    <source>
        <strain evidence="1 2">Aroian</strain>
        <tissue evidence="1">Whole animal</tissue>
    </source>
</reference>
<proteinExistence type="predicted"/>
<accession>A0ABR1ECT9</accession>
<comment type="caution">
    <text evidence="1">The sequence shown here is derived from an EMBL/GenBank/DDBJ whole genome shotgun (WGS) entry which is preliminary data.</text>
</comment>
<gene>
    <name evidence="1" type="primary">Necator_chrX.g21916</name>
    <name evidence="1" type="ORF">RB195_021755</name>
</gene>
<organism evidence="1 2">
    <name type="scientific">Necator americanus</name>
    <name type="common">Human hookworm</name>
    <dbReference type="NCBI Taxonomy" id="51031"/>
    <lineage>
        <taxon>Eukaryota</taxon>
        <taxon>Metazoa</taxon>
        <taxon>Ecdysozoa</taxon>
        <taxon>Nematoda</taxon>
        <taxon>Chromadorea</taxon>
        <taxon>Rhabditida</taxon>
        <taxon>Rhabditina</taxon>
        <taxon>Rhabditomorpha</taxon>
        <taxon>Strongyloidea</taxon>
        <taxon>Ancylostomatidae</taxon>
        <taxon>Bunostominae</taxon>
        <taxon>Necator</taxon>
    </lineage>
</organism>
<evidence type="ECO:0000313" key="1">
    <source>
        <dbReference type="EMBL" id="KAK6760403.1"/>
    </source>
</evidence>
<protein>
    <submittedName>
        <fullName evidence="1">Uncharacterized protein</fullName>
    </submittedName>
</protein>
<dbReference type="Proteomes" id="UP001303046">
    <property type="component" value="Unassembled WGS sequence"/>
</dbReference>
<sequence length="109" mass="11785">MEPLLSEFAGELPKASRIEVLSCLNSGLNGVNVDCAATSLCRTFGVGALLLSICNTILKCRHSTRGRKCINVRKEINQVYIATELQSLIASSHRNNCNANVIHSISALQ</sequence>
<dbReference type="EMBL" id="JAVFWL010000006">
    <property type="protein sequence ID" value="KAK6760403.1"/>
    <property type="molecule type" value="Genomic_DNA"/>
</dbReference>
<keyword evidence="2" id="KW-1185">Reference proteome</keyword>
<evidence type="ECO:0000313" key="2">
    <source>
        <dbReference type="Proteomes" id="UP001303046"/>
    </source>
</evidence>
<name>A0ABR1ECT9_NECAM</name>